<dbReference type="SUPFAM" id="SSF53686">
    <property type="entry name" value="Tryptophan synthase beta subunit-like PLP-dependent enzymes"/>
    <property type="match status" value="1"/>
</dbReference>
<evidence type="ECO:0000313" key="5">
    <source>
        <dbReference type="EMBL" id="CEK82855.1"/>
    </source>
</evidence>
<dbReference type="GO" id="GO:0003941">
    <property type="term" value="F:L-serine ammonia-lyase activity"/>
    <property type="evidence" value="ECO:0007669"/>
    <property type="project" value="TreeGrafter"/>
</dbReference>
<keyword evidence="3" id="KW-0663">Pyridoxal phosphate</keyword>
<evidence type="ECO:0000259" key="4">
    <source>
        <dbReference type="Pfam" id="PF00291"/>
    </source>
</evidence>
<dbReference type="GO" id="GO:0005524">
    <property type="term" value="F:ATP binding"/>
    <property type="evidence" value="ECO:0007669"/>
    <property type="project" value="TreeGrafter"/>
</dbReference>
<dbReference type="EMBL" id="HACG01035990">
    <property type="protein sequence ID" value="CEK82855.1"/>
    <property type="molecule type" value="Transcribed_RNA"/>
</dbReference>
<comment type="similarity">
    <text evidence="2">Belongs to the serine/threonine dehydratase family.</text>
</comment>
<evidence type="ECO:0000256" key="3">
    <source>
        <dbReference type="ARBA" id="ARBA00022898"/>
    </source>
</evidence>
<dbReference type="Pfam" id="PF00291">
    <property type="entry name" value="PALP"/>
    <property type="match status" value="1"/>
</dbReference>
<dbReference type="PANTHER" id="PTHR43050">
    <property type="entry name" value="SERINE / THREONINE RACEMASE FAMILY MEMBER"/>
    <property type="match status" value="1"/>
</dbReference>
<dbReference type="PANTHER" id="PTHR43050:SF1">
    <property type="entry name" value="SERINE RACEMASE"/>
    <property type="match status" value="1"/>
</dbReference>
<dbReference type="GO" id="GO:0000287">
    <property type="term" value="F:magnesium ion binding"/>
    <property type="evidence" value="ECO:0007669"/>
    <property type="project" value="TreeGrafter"/>
</dbReference>
<protein>
    <recommendedName>
        <fullName evidence="4">Tryptophan synthase beta chain-like PALP domain-containing protein</fullName>
    </recommendedName>
</protein>
<dbReference type="InterPro" id="IPR001926">
    <property type="entry name" value="TrpB-like_PALP"/>
</dbReference>
<gene>
    <name evidence="5" type="primary">ORF133909</name>
</gene>
<reference evidence="5" key="1">
    <citation type="submission" date="2014-12" db="EMBL/GenBank/DDBJ databases">
        <title>Insight into the proteome of Arion vulgaris.</title>
        <authorList>
            <person name="Aradska J."/>
            <person name="Bulat T."/>
            <person name="Smidak R."/>
            <person name="Sarate P."/>
            <person name="Gangsoo J."/>
            <person name="Sialana F."/>
            <person name="Bilban M."/>
            <person name="Lubec G."/>
        </authorList>
    </citation>
    <scope>NUCLEOTIDE SEQUENCE</scope>
    <source>
        <tissue evidence="5">Skin</tissue>
    </source>
</reference>
<feature type="domain" description="Tryptophan synthase beta chain-like PALP" evidence="4">
    <location>
        <begin position="41"/>
        <end position="148"/>
    </location>
</feature>
<dbReference type="GO" id="GO:0018114">
    <property type="term" value="F:threonine racemase activity"/>
    <property type="evidence" value="ECO:0007669"/>
    <property type="project" value="TreeGrafter"/>
</dbReference>
<sequence length="149" mass="16130">MPLHAQSVSLKDIEAAHERIKTSVMRTPLVPLNIEDSKRKGLAWNAKQLSLPCQIVMPDHAPESKIRPTLAMGATVTKVPFDQWWDVLVHKKYKDFNGTFIHPVSEPSVIAGNGTIGLEILDDLPEVDSIVVPYGGGGLSSGIALAARA</sequence>
<accession>A0A0B7ASF8</accession>
<comment type="cofactor">
    <cofactor evidence="1">
        <name>pyridoxal 5'-phosphate</name>
        <dbReference type="ChEBI" id="CHEBI:597326"/>
    </cofactor>
</comment>
<proteinExistence type="inferred from homology"/>
<dbReference type="Gene3D" id="3.40.50.1100">
    <property type="match status" value="2"/>
</dbReference>
<dbReference type="AlphaFoldDB" id="A0A0B7ASF8"/>
<dbReference type="GO" id="GO:0070179">
    <property type="term" value="P:D-serine biosynthetic process"/>
    <property type="evidence" value="ECO:0007669"/>
    <property type="project" value="TreeGrafter"/>
</dbReference>
<dbReference type="InterPro" id="IPR036052">
    <property type="entry name" value="TrpB-like_PALP_sf"/>
</dbReference>
<organism evidence="5">
    <name type="scientific">Arion vulgaris</name>
    <dbReference type="NCBI Taxonomy" id="1028688"/>
    <lineage>
        <taxon>Eukaryota</taxon>
        <taxon>Metazoa</taxon>
        <taxon>Spiralia</taxon>
        <taxon>Lophotrochozoa</taxon>
        <taxon>Mollusca</taxon>
        <taxon>Gastropoda</taxon>
        <taxon>Heterobranchia</taxon>
        <taxon>Euthyneura</taxon>
        <taxon>Panpulmonata</taxon>
        <taxon>Eupulmonata</taxon>
        <taxon>Stylommatophora</taxon>
        <taxon>Helicina</taxon>
        <taxon>Arionoidea</taxon>
        <taxon>Arionidae</taxon>
        <taxon>Arion</taxon>
    </lineage>
</organism>
<name>A0A0B7ASF8_9EUPU</name>
<dbReference type="GO" id="GO:0030170">
    <property type="term" value="F:pyridoxal phosphate binding"/>
    <property type="evidence" value="ECO:0007669"/>
    <property type="project" value="TreeGrafter"/>
</dbReference>
<dbReference type="GO" id="GO:0030378">
    <property type="term" value="F:serine racemase activity"/>
    <property type="evidence" value="ECO:0007669"/>
    <property type="project" value="TreeGrafter"/>
</dbReference>
<evidence type="ECO:0000256" key="1">
    <source>
        <dbReference type="ARBA" id="ARBA00001933"/>
    </source>
</evidence>
<evidence type="ECO:0000256" key="2">
    <source>
        <dbReference type="ARBA" id="ARBA00010869"/>
    </source>
</evidence>